<name>A0A0R0C844_9GAMM</name>
<dbReference type="InterPro" id="IPR011010">
    <property type="entry name" value="DNA_brk_join_enz"/>
</dbReference>
<dbReference type="InterPro" id="IPR010998">
    <property type="entry name" value="Integrase_recombinase_N"/>
</dbReference>
<dbReference type="EMBL" id="LDJJ01000051">
    <property type="protein sequence ID" value="KRG65821.1"/>
    <property type="molecule type" value="Genomic_DNA"/>
</dbReference>
<dbReference type="PATRIC" id="fig|405446.3.peg.2700"/>
<comment type="caution">
    <text evidence="4">The sequence shown here is derived from an EMBL/GenBank/DDBJ whole genome shotgun (WGS) entry which is preliminary data.</text>
</comment>
<keyword evidence="1" id="KW-0238">DNA-binding</keyword>
<evidence type="ECO:0000256" key="2">
    <source>
        <dbReference type="ARBA" id="ARBA00023172"/>
    </source>
</evidence>
<evidence type="ECO:0000313" key="5">
    <source>
        <dbReference type="Proteomes" id="UP000051863"/>
    </source>
</evidence>
<keyword evidence="5" id="KW-1185">Reference proteome</keyword>
<protein>
    <recommendedName>
        <fullName evidence="6">Integrase</fullName>
    </recommendedName>
</protein>
<proteinExistence type="predicted"/>
<sequence length="421" mass="46316">MARGRPRKLPPNVPQHIAKDYHKLPTNLYWDPSGSGRWYVRDKHPDGFGVKTTVVAGPHARLSDLFAIMEQRSGRNAAGSVGALIEAYEDSTTFKGLASITQKDYTRYGKSLGDIKTKSGAAFTTLIADKLTTAIIQRLVESIAKGKPASKPGADDAIRGMPSKANHLKRYLSLLFAWGRQHGHCLTNPAEGVAGAKERKQHNMPERVAMLAVINFAYQRGLLQSRAKGSGPPYLAPLMTIAYACRLRGIEALTLTDANEHAEGILTNRRKGSRDNIVRWTPELKAAWTTAKELRAKILSSKRNKGKPVPMKPELRPIFIAEGGEQLSKDGLDTAWQKMIKAAILQKVITEDQRFSLHGLKHRGITDTKGNRADKQQSSGHKDSKMLDIYDHEIPVVESAKLLDFSGDFSGAANSEKKPGQ</sequence>
<dbReference type="GO" id="GO:0003677">
    <property type="term" value="F:DNA binding"/>
    <property type="evidence" value="ECO:0007669"/>
    <property type="project" value="UniProtKB-KW"/>
</dbReference>
<dbReference type="Proteomes" id="UP000051863">
    <property type="component" value="Unassembled WGS sequence"/>
</dbReference>
<evidence type="ECO:0000256" key="1">
    <source>
        <dbReference type="ARBA" id="ARBA00023125"/>
    </source>
</evidence>
<evidence type="ECO:0000313" key="4">
    <source>
        <dbReference type="EMBL" id="KRG65821.1"/>
    </source>
</evidence>
<evidence type="ECO:0000256" key="3">
    <source>
        <dbReference type="SAM" id="MobiDB-lite"/>
    </source>
</evidence>
<keyword evidence="2" id="KW-0233">DNA recombination</keyword>
<dbReference type="RefSeq" id="WP_152984607.1">
    <property type="nucleotide sequence ID" value="NZ_LDJJ01000051.1"/>
</dbReference>
<feature type="region of interest" description="Disordered" evidence="3">
    <location>
        <begin position="361"/>
        <end position="385"/>
    </location>
</feature>
<dbReference type="GO" id="GO:0006310">
    <property type="term" value="P:DNA recombination"/>
    <property type="evidence" value="ECO:0007669"/>
    <property type="project" value="UniProtKB-KW"/>
</dbReference>
<dbReference type="SUPFAM" id="SSF56349">
    <property type="entry name" value="DNA breaking-rejoining enzymes"/>
    <property type="match status" value="1"/>
</dbReference>
<organism evidence="4 5">
    <name type="scientific">Stenotrophomonas terrae</name>
    <dbReference type="NCBI Taxonomy" id="405446"/>
    <lineage>
        <taxon>Bacteria</taxon>
        <taxon>Pseudomonadati</taxon>
        <taxon>Pseudomonadota</taxon>
        <taxon>Gammaproteobacteria</taxon>
        <taxon>Lysobacterales</taxon>
        <taxon>Lysobacteraceae</taxon>
        <taxon>Stenotrophomonas</taxon>
    </lineage>
</organism>
<dbReference type="Gene3D" id="1.10.443.10">
    <property type="entry name" value="Intergrase catalytic core"/>
    <property type="match status" value="1"/>
</dbReference>
<accession>A0A0R0C844</accession>
<reference evidence="4 5" key="1">
    <citation type="submission" date="2015-05" db="EMBL/GenBank/DDBJ databases">
        <title>Genome sequencing and analysis of members of genus Stenotrophomonas.</title>
        <authorList>
            <person name="Patil P.P."/>
            <person name="Midha S."/>
            <person name="Patil P.B."/>
        </authorList>
    </citation>
    <scope>NUCLEOTIDE SEQUENCE [LARGE SCALE GENOMIC DNA]</scope>
    <source>
        <strain evidence="4 5">DSM 18941</strain>
    </source>
</reference>
<gene>
    <name evidence="4" type="ORF">ABB27_14755</name>
</gene>
<dbReference type="InterPro" id="IPR013762">
    <property type="entry name" value="Integrase-like_cat_sf"/>
</dbReference>
<dbReference type="Gene3D" id="1.10.150.130">
    <property type="match status" value="1"/>
</dbReference>
<dbReference type="AlphaFoldDB" id="A0A0R0C844"/>
<dbReference type="OrthoDB" id="6173494at2"/>
<feature type="compositionally biased region" description="Basic and acidic residues" evidence="3">
    <location>
        <begin position="364"/>
        <end position="385"/>
    </location>
</feature>
<evidence type="ECO:0008006" key="6">
    <source>
        <dbReference type="Google" id="ProtNLM"/>
    </source>
</evidence>
<dbReference type="GO" id="GO:0015074">
    <property type="term" value="P:DNA integration"/>
    <property type="evidence" value="ECO:0007669"/>
    <property type="project" value="InterPro"/>
</dbReference>